<evidence type="ECO:0000313" key="2">
    <source>
        <dbReference type="WBParaSite" id="EN70_1686"/>
    </source>
</evidence>
<reference evidence="2" key="2">
    <citation type="submission" date="2016-11" db="UniProtKB">
        <authorList>
            <consortium name="WormBaseParasite"/>
        </authorList>
    </citation>
    <scope>IDENTIFICATION</scope>
</reference>
<organism evidence="1 2">
    <name type="scientific">Loa loa</name>
    <name type="common">Eye worm</name>
    <name type="synonym">Filaria loa</name>
    <dbReference type="NCBI Taxonomy" id="7209"/>
    <lineage>
        <taxon>Eukaryota</taxon>
        <taxon>Metazoa</taxon>
        <taxon>Ecdysozoa</taxon>
        <taxon>Nematoda</taxon>
        <taxon>Chromadorea</taxon>
        <taxon>Rhabditida</taxon>
        <taxon>Spirurina</taxon>
        <taxon>Spiruromorpha</taxon>
        <taxon>Filarioidea</taxon>
        <taxon>Onchocercidae</taxon>
        <taxon>Loa</taxon>
    </lineage>
</organism>
<evidence type="ECO:0000313" key="1">
    <source>
        <dbReference type="Proteomes" id="UP000095285"/>
    </source>
</evidence>
<proteinExistence type="predicted"/>
<dbReference type="WBParaSite" id="EN70_1686">
    <property type="protein sequence ID" value="EN70_1686"/>
    <property type="gene ID" value="EN70_1686"/>
</dbReference>
<reference evidence="1" key="1">
    <citation type="submission" date="2012-04" db="EMBL/GenBank/DDBJ databases">
        <title>The Genome Sequence of Loa loa.</title>
        <authorList>
            <consortium name="The Broad Institute Genome Sequencing Platform"/>
            <consortium name="Broad Institute Genome Sequencing Center for Infectious Disease"/>
            <person name="Nutman T.B."/>
            <person name="Fink D.L."/>
            <person name="Russ C."/>
            <person name="Young S."/>
            <person name="Zeng Q."/>
            <person name="Gargeya S."/>
            <person name="Alvarado L."/>
            <person name="Berlin A."/>
            <person name="Chapman S.B."/>
            <person name="Chen Z."/>
            <person name="Freedman E."/>
            <person name="Gellesch M."/>
            <person name="Goldberg J."/>
            <person name="Griggs A."/>
            <person name="Gujja S."/>
            <person name="Heilman E.R."/>
            <person name="Heiman D."/>
            <person name="Howarth C."/>
            <person name="Mehta T."/>
            <person name="Neiman D."/>
            <person name="Pearson M."/>
            <person name="Roberts A."/>
            <person name="Saif S."/>
            <person name="Shea T."/>
            <person name="Shenoy N."/>
            <person name="Sisk P."/>
            <person name="Stolte C."/>
            <person name="Sykes S."/>
            <person name="White J."/>
            <person name="Yandava C."/>
            <person name="Haas B."/>
            <person name="Henn M.R."/>
            <person name="Nusbaum C."/>
            <person name="Birren B."/>
        </authorList>
    </citation>
    <scope>NUCLEOTIDE SEQUENCE [LARGE SCALE GENOMIC DNA]</scope>
</reference>
<dbReference type="AlphaFoldDB" id="A0A1I7VEN9"/>
<sequence length="346" mass="37898">MAVLGTVLAAAFLLFVWFLYGKREIHPKNSIKTSSRNLALISNFKFTCEKGKVETERTDAQNLSINSGQTLRTDILRTGNSWKSNKISSTQDSDINNTVIGANSSVIQESQNTQDSMTIENEDNSLTRINTRSESMYFSGQVPNEYNLKISTLESLECAITPTSLENPLSDGVLSKDVSSSTHSLSALETGITVTDMTAEVPSALKTASVLKLDSLLEVDCLTTTDKVKSVQDNVLVLQSETATNASCDADLKTEYSITKMKSSLLDTDNDPNMEIDSISDYKLMKKYRSNSNYNSDSEFTIMEGKQKKKLDGIATAEEVSSLSDTLITVGCEPVITESETHLNPN</sequence>
<accession>A0A1I7VEN9</accession>
<dbReference type="Proteomes" id="UP000095285">
    <property type="component" value="Unassembled WGS sequence"/>
</dbReference>
<protein>
    <submittedName>
        <fullName evidence="2">Uncharacterized protein</fullName>
    </submittedName>
</protein>
<name>A0A1I7VEN9_LOALO</name>
<keyword evidence="1" id="KW-1185">Reference proteome</keyword>